<keyword evidence="1" id="KW-0812">Transmembrane</keyword>
<evidence type="ECO:0000313" key="2">
    <source>
        <dbReference type="EMBL" id="QHT10804.1"/>
    </source>
</evidence>
<dbReference type="EMBL" id="MN739530">
    <property type="protein sequence ID" value="QHT10804.1"/>
    <property type="molecule type" value="Genomic_DNA"/>
</dbReference>
<accession>A0A6C0D3Y2</accession>
<keyword evidence="1" id="KW-0472">Membrane</keyword>
<reference evidence="2" key="1">
    <citation type="journal article" date="2020" name="Nature">
        <title>Giant virus diversity and host interactions through global metagenomics.</title>
        <authorList>
            <person name="Schulz F."/>
            <person name="Roux S."/>
            <person name="Paez-Espino D."/>
            <person name="Jungbluth S."/>
            <person name="Walsh D.A."/>
            <person name="Denef V.J."/>
            <person name="McMahon K.D."/>
            <person name="Konstantinidis K.T."/>
            <person name="Eloe-Fadrosh E.A."/>
            <person name="Kyrpides N.C."/>
            <person name="Woyke T."/>
        </authorList>
    </citation>
    <scope>NUCLEOTIDE SEQUENCE</scope>
    <source>
        <strain evidence="2">GVMAG-M-3300023174-111</strain>
    </source>
</reference>
<feature type="transmembrane region" description="Helical" evidence="1">
    <location>
        <begin position="73"/>
        <end position="92"/>
    </location>
</feature>
<keyword evidence="1" id="KW-1133">Transmembrane helix</keyword>
<sequence>MDYTSANSTNNIASFQENYRELFSTSLQQLPGDSNYSVLIDSTIYESPNYDIIKQSTPITDIPKKQKFDTVTTFYLGALTVVGLLIVYRVAYKNM</sequence>
<proteinExistence type="predicted"/>
<evidence type="ECO:0000256" key="1">
    <source>
        <dbReference type="SAM" id="Phobius"/>
    </source>
</evidence>
<protein>
    <submittedName>
        <fullName evidence="2">Uncharacterized protein</fullName>
    </submittedName>
</protein>
<name>A0A6C0D3Y2_9ZZZZ</name>
<organism evidence="2">
    <name type="scientific">viral metagenome</name>
    <dbReference type="NCBI Taxonomy" id="1070528"/>
    <lineage>
        <taxon>unclassified sequences</taxon>
        <taxon>metagenomes</taxon>
        <taxon>organismal metagenomes</taxon>
    </lineage>
</organism>
<dbReference type="AlphaFoldDB" id="A0A6C0D3Y2"/>